<organism evidence="8 9">
    <name type="scientific">Hypsizygus marmoreus</name>
    <name type="common">White beech mushroom</name>
    <name type="synonym">Agaricus marmoreus</name>
    <dbReference type="NCBI Taxonomy" id="39966"/>
    <lineage>
        <taxon>Eukaryota</taxon>
        <taxon>Fungi</taxon>
        <taxon>Dikarya</taxon>
        <taxon>Basidiomycota</taxon>
        <taxon>Agaricomycotina</taxon>
        <taxon>Agaricomycetes</taxon>
        <taxon>Agaricomycetidae</taxon>
        <taxon>Agaricales</taxon>
        <taxon>Tricholomatineae</taxon>
        <taxon>Lyophyllaceae</taxon>
        <taxon>Hypsizygus</taxon>
    </lineage>
</organism>
<feature type="domain" description="BAR" evidence="6">
    <location>
        <begin position="443"/>
        <end position="673"/>
    </location>
</feature>
<dbReference type="Gene3D" id="2.30.30.40">
    <property type="entry name" value="SH3 Domains"/>
    <property type="match status" value="1"/>
</dbReference>
<evidence type="ECO:0000259" key="6">
    <source>
        <dbReference type="PROSITE" id="PS51021"/>
    </source>
</evidence>
<evidence type="ECO:0000256" key="2">
    <source>
        <dbReference type="PROSITE-ProRule" id="PRU00192"/>
    </source>
</evidence>
<dbReference type="Gene3D" id="1.20.1270.60">
    <property type="entry name" value="Arfaptin homology (AH) domain/BAR domain"/>
    <property type="match status" value="1"/>
</dbReference>
<evidence type="ECO:0000256" key="1">
    <source>
        <dbReference type="ARBA" id="ARBA00022443"/>
    </source>
</evidence>
<feature type="domain" description="DM2" evidence="7">
    <location>
        <begin position="186"/>
        <end position="263"/>
    </location>
</feature>
<feature type="compositionally biased region" description="Polar residues" evidence="4">
    <location>
        <begin position="984"/>
        <end position="995"/>
    </location>
</feature>
<dbReference type="CDD" id="cd00174">
    <property type="entry name" value="SH3"/>
    <property type="match status" value="1"/>
</dbReference>
<dbReference type="InterPro" id="IPR004148">
    <property type="entry name" value="BAR_dom"/>
</dbReference>
<keyword evidence="3" id="KW-0175">Coiled coil</keyword>
<dbReference type="SMART" id="SM00151">
    <property type="entry name" value="SWIB"/>
    <property type="match status" value="1"/>
</dbReference>
<evidence type="ECO:0000313" key="9">
    <source>
        <dbReference type="Proteomes" id="UP000076154"/>
    </source>
</evidence>
<gene>
    <name evidence="8" type="primary">ssr3</name>
    <name evidence="8" type="ORF">Hypma_001020</name>
</gene>
<dbReference type="Pfam" id="PF00018">
    <property type="entry name" value="SH3_1"/>
    <property type="match status" value="1"/>
</dbReference>
<dbReference type="InterPro" id="IPR036028">
    <property type="entry name" value="SH3-like_dom_sf"/>
</dbReference>
<dbReference type="InterPro" id="IPR019835">
    <property type="entry name" value="SWIB_domain"/>
</dbReference>
<comment type="caution">
    <text evidence="8">The sequence shown here is derived from an EMBL/GenBank/DDBJ whole genome shotgun (WGS) entry which is preliminary data.</text>
</comment>
<feature type="region of interest" description="Disordered" evidence="4">
    <location>
        <begin position="896"/>
        <end position="965"/>
    </location>
</feature>
<feature type="region of interest" description="Disordered" evidence="4">
    <location>
        <begin position="671"/>
        <end position="768"/>
    </location>
</feature>
<dbReference type="CDD" id="cd07593">
    <property type="entry name" value="BAR_MUG137_fungi"/>
    <property type="match status" value="1"/>
</dbReference>
<feature type="compositionally biased region" description="Polar residues" evidence="4">
    <location>
        <begin position="909"/>
        <end position="919"/>
    </location>
</feature>
<dbReference type="SMART" id="SM00721">
    <property type="entry name" value="BAR"/>
    <property type="match status" value="1"/>
</dbReference>
<keyword evidence="9" id="KW-1185">Reference proteome</keyword>
<feature type="compositionally biased region" description="Basic and acidic residues" evidence="4">
    <location>
        <begin position="814"/>
        <end position="823"/>
    </location>
</feature>
<dbReference type="CDD" id="cd10568">
    <property type="entry name" value="SWIB_like"/>
    <property type="match status" value="1"/>
</dbReference>
<dbReference type="OrthoDB" id="10263741at2759"/>
<feature type="compositionally biased region" description="Polar residues" evidence="4">
    <location>
        <begin position="729"/>
        <end position="738"/>
    </location>
</feature>
<feature type="compositionally biased region" description="Basic and acidic residues" evidence="4">
    <location>
        <begin position="751"/>
        <end position="760"/>
    </location>
</feature>
<protein>
    <submittedName>
        <fullName evidence="8">SWI/SNF and RSC complexes subunit ssr3</fullName>
    </submittedName>
</protein>
<dbReference type="STRING" id="39966.A0A369J686"/>
<dbReference type="Pfam" id="PF02201">
    <property type="entry name" value="SWIB"/>
    <property type="match status" value="1"/>
</dbReference>
<dbReference type="AlphaFoldDB" id="A0A369J686"/>
<dbReference type="InterPro" id="IPR036885">
    <property type="entry name" value="SWIB_MDM2_dom_sf"/>
</dbReference>
<dbReference type="Gene3D" id="1.10.245.10">
    <property type="entry name" value="SWIB/MDM2 domain"/>
    <property type="match status" value="1"/>
</dbReference>
<dbReference type="PROSITE" id="PS51925">
    <property type="entry name" value="SWIB_MDM2"/>
    <property type="match status" value="1"/>
</dbReference>
<dbReference type="SMART" id="SM00326">
    <property type="entry name" value="SH3"/>
    <property type="match status" value="1"/>
</dbReference>
<dbReference type="InterPro" id="IPR003121">
    <property type="entry name" value="SWIB_MDM2_domain"/>
</dbReference>
<evidence type="ECO:0000313" key="8">
    <source>
        <dbReference type="EMBL" id="RDB17579.1"/>
    </source>
</evidence>
<dbReference type="SUPFAM" id="SSF103657">
    <property type="entry name" value="BAR/IMD domain-like"/>
    <property type="match status" value="1"/>
</dbReference>
<feature type="compositionally biased region" description="Polar residues" evidence="4">
    <location>
        <begin position="1072"/>
        <end position="1092"/>
    </location>
</feature>
<dbReference type="PROSITE" id="PS50002">
    <property type="entry name" value="SH3"/>
    <property type="match status" value="1"/>
</dbReference>
<feature type="coiled-coil region" evidence="3">
    <location>
        <begin position="557"/>
        <end position="631"/>
    </location>
</feature>
<dbReference type="Proteomes" id="UP000076154">
    <property type="component" value="Unassembled WGS sequence"/>
</dbReference>
<evidence type="ECO:0000259" key="5">
    <source>
        <dbReference type="PROSITE" id="PS50002"/>
    </source>
</evidence>
<sequence length="1137" mass="126607">MDGSKAAKKRKITDKNVPNVILQNPDFAQDSQMYQDLLEMERKLDWTMMRKKVEIQDALARNPTTTRTLRIFLSHTVSGQLWQTGGDVVPNFETGEGIPAWSFKIEGRLLEPANQRTRDKVPPRKFSTMIKRMVIELDRDPMVYPEGNIVEWPRAPGHHNPAVDGFSVRRTGDTPTKVRVVMYLEHFPEQYKIVGDLGNVLGIKEDSRIGVIQALWSYVKIQGLQDKTDRRLIRADEKLRPIFGGDSILFQKLPEVVNRYLAAPDPVILHYTINPAVPPPERLSAWDVEIKMEDVSLKSRMSVSVHTTKESAQALAKMDEEIALLAQSLHNSHLKRTFLQSFADNPAQFIQTWLESQSRDLETVLGSGPSEGMTVRQEELKRSEFFRLPWVEEAVAIQEGMRLASKADISQTSSDLSPELEPQLDRTISMASKQLGKLRQWAGEVISSKDKTTVSEEFQELEKDIELRREGATKLLLASEAYQHALSKKKKNEAFEDAEKLLPIDALGMVMIIHGEQFGDDSAFGTSLVKLGRAQCKAATLQEAYALTFKDTFLGSIRKFTDDIKEYDTQKKKLDSRRLSYDAAVARFEKIKGSKKEKERREAEDELDKAKQRYDDASEELLAQMHAIQENEVVQLRDLTAFLDIEVNFVEQYLNVLKDVKADWNNESMLKHAPPLADGPAHKVPRSNSVQSRRSSRSNIQSDSSNEPASRRVPSRRPSTHKRSDSDASKVSSRPTSRASRKRSESVGTVGDKDEKEKKRMSVAGWAFGSRGKKSKEKFAALGDQASDPEDDPVEGKGSPQKKTSSFHSITRKLSRDKSKESSPKLSTRILKPPSLQGKRMVRALHSFSGATDELSFSAGDEIVVVNEVLEDWWMGELRGKKGLFPTTYVEVIAPKPALPSRPPSSRSNGLASSISSESPTRKTSMDDDSLYLTSDLDDDDHDLGKQPLSANHSSPFYGGPSDAVSITSSITEDEEDKFLMPNMSRSVPATTYGSNDDDYFKPKSSPDVRDRKVLHSLNSSPAFTRRATATESASSPTTSGKKAPPPPPPPRRSTITTMASGPPLPIRPSKASGSQSSPTLNVPTPASSISSHGYDVSPFESATELSTSGMSKGCDDFKQNPFQAKGMCNNCFQMHG</sequence>
<feature type="region of interest" description="Disordered" evidence="4">
    <location>
        <begin position="981"/>
        <end position="1096"/>
    </location>
</feature>
<keyword evidence="1 2" id="KW-0728">SH3 domain</keyword>
<dbReference type="PRINTS" id="PR00452">
    <property type="entry name" value="SH3DOMAIN"/>
</dbReference>
<evidence type="ECO:0000256" key="4">
    <source>
        <dbReference type="SAM" id="MobiDB-lite"/>
    </source>
</evidence>
<evidence type="ECO:0000256" key="3">
    <source>
        <dbReference type="SAM" id="Coils"/>
    </source>
</evidence>
<dbReference type="EMBL" id="LUEZ02000110">
    <property type="protein sequence ID" value="RDB17579.1"/>
    <property type="molecule type" value="Genomic_DNA"/>
</dbReference>
<accession>A0A369J686</accession>
<dbReference type="SUPFAM" id="SSF50044">
    <property type="entry name" value="SH3-domain"/>
    <property type="match status" value="1"/>
</dbReference>
<dbReference type="InterPro" id="IPR027267">
    <property type="entry name" value="AH/BAR_dom_sf"/>
</dbReference>
<feature type="region of interest" description="Disordered" evidence="4">
    <location>
        <begin position="783"/>
        <end position="838"/>
    </location>
</feature>
<dbReference type="InterPro" id="IPR001452">
    <property type="entry name" value="SH3_domain"/>
</dbReference>
<feature type="domain" description="SH3" evidence="5">
    <location>
        <begin position="837"/>
        <end position="895"/>
    </location>
</feature>
<dbReference type="InParanoid" id="A0A369J686"/>
<feature type="compositionally biased region" description="Basic and acidic residues" evidence="4">
    <location>
        <begin position="999"/>
        <end position="1014"/>
    </location>
</feature>
<feature type="compositionally biased region" description="Low complexity" evidence="4">
    <location>
        <begin position="1023"/>
        <end position="1040"/>
    </location>
</feature>
<dbReference type="PANTHER" id="PTHR13844">
    <property type="entry name" value="SWI/SNF-RELATED MATRIX-ASSOCIATED ACTIN-DEPENDENT REGULATOR OF CHROMATIN SUBFAMILY D"/>
    <property type="match status" value="1"/>
</dbReference>
<proteinExistence type="predicted"/>
<name>A0A369J686_HYPMA</name>
<dbReference type="PROSITE" id="PS51021">
    <property type="entry name" value="BAR"/>
    <property type="match status" value="1"/>
</dbReference>
<dbReference type="GO" id="GO:0005737">
    <property type="term" value="C:cytoplasm"/>
    <property type="evidence" value="ECO:0007669"/>
    <property type="project" value="InterPro"/>
</dbReference>
<dbReference type="SUPFAM" id="SSF47592">
    <property type="entry name" value="SWIB/MDM2 domain"/>
    <property type="match status" value="1"/>
</dbReference>
<dbReference type="Pfam" id="PF03114">
    <property type="entry name" value="BAR"/>
    <property type="match status" value="1"/>
</dbReference>
<feature type="compositionally biased region" description="Low complexity" evidence="4">
    <location>
        <begin position="686"/>
        <end position="712"/>
    </location>
</feature>
<reference evidence="8" key="1">
    <citation type="submission" date="2018-04" db="EMBL/GenBank/DDBJ databases">
        <title>Whole genome sequencing of Hypsizygus marmoreus.</title>
        <authorList>
            <person name="Choi I.-G."/>
            <person name="Min B."/>
            <person name="Kim J.-G."/>
            <person name="Kim S."/>
            <person name="Oh Y.-L."/>
            <person name="Kong W.-S."/>
            <person name="Park H."/>
            <person name="Jeong J."/>
            <person name="Song E.-S."/>
        </authorList>
    </citation>
    <scope>NUCLEOTIDE SEQUENCE [LARGE SCALE GENOMIC DNA]</scope>
    <source>
        <strain evidence="8">51987-8</strain>
    </source>
</reference>
<evidence type="ECO:0000259" key="7">
    <source>
        <dbReference type="PROSITE" id="PS51925"/>
    </source>
</evidence>